<sequence length="210" mass="22589">MIVLSDPRVADVTVRDCGEPLAEVAALPRVTLAPGERDPDGAYGRARAGVCARLRTAVAGLPAGWGFLVVEGHRSSAEQARRFARYQDRLRAAGHTDPAELRRRTAAFVAPVEVAPHCTGAALDLTLVDDRGRALDMGGAVNGHRTGDEERCPFDAPGLPAWALHHRALLGRALGGAGFVNYPSEWWHWSYGDRYWGLLTGARCAVYGPV</sequence>
<evidence type="ECO:0000256" key="3">
    <source>
        <dbReference type="ARBA" id="ARBA00022723"/>
    </source>
</evidence>
<organism evidence="9 10">
    <name type="scientific">Streptomyces noursei</name>
    <name type="common">Streptomyces albulus</name>
    <dbReference type="NCBI Taxonomy" id="1971"/>
    <lineage>
        <taxon>Bacteria</taxon>
        <taxon>Bacillati</taxon>
        <taxon>Actinomycetota</taxon>
        <taxon>Actinomycetes</taxon>
        <taxon>Kitasatosporales</taxon>
        <taxon>Streptomycetaceae</taxon>
        <taxon>Streptomyces</taxon>
    </lineage>
</organism>
<dbReference type="GO" id="GO:0008237">
    <property type="term" value="F:metallopeptidase activity"/>
    <property type="evidence" value="ECO:0007669"/>
    <property type="project" value="UniProtKB-KW"/>
</dbReference>
<name>A0A401R973_STRNR</name>
<evidence type="ECO:0000256" key="8">
    <source>
        <dbReference type="ARBA" id="ARBA00023316"/>
    </source>
</evidence>
<comment type="caution">
    <text evidence="9">The sequence shown here is derived from an EMBL/GenBank/DDBJ whole genome shotgun (WGS) entry which is preliminary data.</text>
</comment>
<dbReference type="RefSeq" id="WP_016577870.1">
    <property type="nucleotide sequence ID" value="NZ_BHXC01000007.1"/>
</dbReference>
<dbReference type="Gene3D" id="3.30.1380.10">
    <property type="match status" value="1"/>
</dbReference>
<proteinExistence type="predicted"/>
<evidence type="ECO:0000256" key="4">
    <source>
        <dbReference type="ARBA" id="ARBA00022801"/>
    </source>
</evidence>
<keyword evidence="4" id="KW-0378">Hydrolase</keyword>
<comment type="catalytic activity">
    <reaction evidence="1">
        <text>D-alanyl-D-alanine + H2O = 2 D-alanine</text>
        <dbReference type="Rhea" id="RHEA:20661"/>
        <dbReference type="ChEBI" id="CHEBI:15377"/>
        <dbReference type="ChEBI" id="CHEBI:57416"/>
        <dbReference type="ChEBI" id="CHEBI:57822"/>
        <dbReference type="EC" id="3.4.13.22"/>
    </reaction>
</comment>
<dbReference type="AlphaFoldDB" id="A0A401R973"/>
<evidence type="ECO:0000313" key="10">
    <source>
        <dbReference type="Proteomes" id="UP000288351"/>
    </source>
</evidence>
<keyword evidence="6" id="KW-0224">Dipeptidase</keyword>
<dbReference type="GO" id="GO:0071555">
    <property type="term" value="P:cell wall organization"/>
    <property type="evidence" value="ECO:0007669"/>
    <property type="project" value="UniProtKB-KW"/>
</dbReference>
<dbReference type="GO" id="GO:0046872">
    <property type="term" value="F:metal ion binding"/>
    <property type="evidence" value="ECO:0007669"/>
    <property type="project" value="UniProtKB-KW"/>
</dbReference>
<dbReference type="GO" id="GO:0160237">
    <property type="term" value="F:D-Ala-D-Ala dipeptidase activity"/>
    <property type="evidence" value="ECO:0007669"/>
    <property type="project" value="UniProtKB-EC"/>
</dbReference>
<evidence type="ECO:0000256" key="6">
    <source>
        <dbReference type="ARBA" id="ARBA00022997"/>
    </source>
</evidence>
<evidence type="ECO:0000256" key="7">
    <source>
        <dbReference type="ARBA" id="ARBA00023049"/>
    </source>
</evidence>
<dbReference type="PANTHER" id="PTHR43126">
    <property type="entry name" value="D-ALANYL-D-ALANINE DIPEPTIDASE"/>
    <property type="match status" value="1"/>
</dbReference>
<dbReference type="Proteomes" id="UP000288351">
    <property type="component" value="Unassembled WGS sequence"/>
</dbReference>
<evidence type="ECO:0000256" key="2">
    <source>
        <dbReference type="ARBA" id="ARBA00022670"/>
    </source>
</evidence>
<evidence type="ECO:0000313" key="9">
    <source>
        <dbReference type="EMBL" id="GCB94199.1"/>
    </source>
</evidence>
<evidence type="ECO:0000256" key="1">
    <source>
        <dbReference type="ARBA" id="ARBA00001362"/>
    </source>
</evidence>
<dbReference type="SUPFAM" id="SSF55166">
    <property type="entry name" value="Hedgehog/DD-peptidase"/>
    <property type="match status" value="1"/>
</dbReference>
<dbReference type="GO" id="GO:0006508">
    <property type="term" value="P:proteolysis"/>
    <property type="evidence" value="ECO:0007669"/>
    <property type="project" value="UniProtKB-KW"/>
</dbReference>
<gene>
    <name evidence="9" type="ORF">SALB_06997</name>
</gene>
<accession>A0A401R973</accession>
<dbReference type="InterPro" id="IPR009045">
    <property type="entry name" value="Zn_M74/Hedgehog-like"/>
</dbReference>
<dbReference type="EMBL" id="BHXC01000007">
    <property type="protein sequence ID" value="GCB94199.1"/>
    <property type="molecule type" value="Genomic_DNA"/>
</dbReference>
<keyword evidence="3" id="KW-0479">Metal-binding</keyword>
<dbReference type="Pfam" id="PF01427">
    <property type="entry name" value="Peptidase_M15"/>
    <property type="match status" value="1"/>
</dbReference>
<reference evidence="9 10" key="1">
    <citation type="journal article" date="2019" name="Microbiol. Resour. Announc.">
        <title>Draft Genome Sequence of the Most Traditional epsilon-Poly-l-Lysine Producer, Streptomyces albulus NBRC14147.</title>
        <authorList>
            <person name="Yamanaka K."/>
            <person name="Hamano Y."/>
        </authorList>
    </citation>
    <scope>NUCLEOTIDE SEQUENCE [LARGE SCALE GENOMIC DNA]</scope>
    <source>
        <strain evidence="9 10">NBRC 14147</strain>
    </source>
</reference>
<evidence type="ECO:0000256" key="5">
    <source>
        <dbReference type="ARBA" id="ARBA00022833"/>
    </source>
</evidence>
<dbReference type="InterPro" id="IPR000755">
    <property type="entry name" value="A_A_dipeptidase"/>
</dbReference>
<dbReference type="PANTHER" id="PTHR43126:SF2">
    <property type="entry name" value="D-ALANYL-D-ALANINE DIPEPTIDASE"/>
    <property type="match status" value="1"/>
</dbReference>
<keyword evidence="7" id="KW-0482">Metalloprotease</keyword>
<keyword evidence="5" id="KW-0862">Zinc</keyword>
<keyword evidence="8" id="KW-0961">Cell wall biogenesis/degradation</keyword>
<keyword evidence="2" id="KW-0645">Protease</keyword>
<protein>
    <submittedName>
        <fullName evidence="9">D-alanyl-D-alanine dipeptidase</fullName>
    </submittedName>
</protein>